<dbReference type="Gene3D" id="3.40.50.720">
    <property type="entry name" value="NAD(P)-binding Rossmann-like Domain"/>
    <property type="match status" value="1"/>
</dbReference>
<sequence>MASSEQDKSVGRLHSSWAHAGHQVMVSNSGNLSKLEPLVAEMGVNGSSGQADEVVEFADVILFSVLWRKMEQVLNGLGSLEGKIVIDTMNPLTTTETIVGTAPGEHIFEIPQAGSTSEELQKRLVGARIVKAFNHFPAELLVKATQESDTNKLTVFLCGDDKQAKHLVVQLIEDSGFIPVDAGRLSSAHLLENLARLWHEVMEANELKDFAFSITRLK</sequence>
<evidence type="ECO:0000259" key="2">
    <source>
        <dbReference type="Pfam" id="PF03807"/>
    </source>
</evidence>
<gene>
    <name evidence="3" type="ORF">PI95_006535</name>
</gene>
<organism evidence="3 4">
    <name type="scientific">Hassallia byssoidea VB512170</name>
    <dbReference type="NCBI Taxonomy" id="1304833"/>
    <lineage>
        <taxon>Bacteria</taxon>
        <taxon>Bacillati</taxon>
        <taxon>Cyanobacteriota</taxon>
        <taxon>Cyanophyceae</taxon>
        <taxon>Nostocales</taxon>
        <taxon>Tolypothrichaceae</taxon>
        <taxon>Hassallia</taxon>
    </lineage>
</organism>
<evidence type="ECO:0000256" key="1">
    <source>
        <dbReference type="ARBA" id="ARBA00023002"/>
    </source>
</evidence>
<dbReference type="PANTHER" id="PTHR14239">
    <property type="entry name" value="DUDULIN-RELATED"/>
    <property type="match status" value="1"/>
</dbReference>
<dbReference type="InterPro" id="IPR036291">
    <property type="entry name" value="NAD(P)-bd_dom_sf"/>
</dbReference>
<dbReference type="InterPro" id="IPR028939">
    <property type="entry name" value="P5C_Rdtase_cat_N"/>
</dbReference>
<feature type="domain" description="Pyrroline-5-carboxylate reductase catalytic N-terminal" evidence="2">
    <location>
        <begin position="13"/>
        <end position="91"/>
    </location>
</feature>
<name>A0A846H5J1_9CYAN</name>
<comment type="caution">
    <text evidence="3">The sequence shown here is derived from an EMBL/GenBank/DDBJ whole genome shotgun (WGS) entry which is preliminary data.</text>
</comment>
<dbReference type="GO" id="GO:0016491">
    <property type="term" value="F:oxidoreductase activity"/>
    <property type="evidence" value="ECO:0007669"/>
    <property type="project" value="UniProtKB-KW"/>
</dbReference>
<evidence type="ECO:0000313" key="4">
    <source>
        <dbReference type="Proteomes" id="UP000031549"/>
    </source>
</evidence>
<protein>
    <submittedName>
        <fullName evidence="3">NAD(P)-binding domain-containing protein</fullName>
    </submittedName>
</protein>
<proteinExistence type="predicted"/>
<accession>A0A846H5J1</accession>
<dbReference type="RefSeq" id="WP_052325828.1">
    <property type="nucleotide sequence ID" value="NZ_JTCM02000008.1"/>
</dbReference>
<dbReference type="Pfam" id="PF03807">
    <property type="entry name" value="F420_oxidored"/>
    <property type="match status" value="1"/>
</dbReference>
<dbReference type="AlphaFoldDB" id="A0A846H5J1"/>
<dbReference type="EMBL" id="JTCM02000008">
    <property type="protein sequence ID" value="NEU72238.1"/>
    <property type="molecule type" value="Genomic_DNA"/>
</dbReference>
<reference evidence="3 4" key="1">
    <citation type="journal article" date="2015" name="Genome Announc.">
        <title>Draft Genome Sequence of Cyanobacterium Hassallia byssoidea Strain VB512170, Isolated from Monuments in India.</title>
        <authorList>
            <person name="Singh D."/>
            <person name="Chandrababunaidu M.M."/>
            <person name="Panda A."/>
            <person name="Sen D."/>
            <person name="Bhattacharyya S."/>
            <person name="Adhikary S.P."/>
            <person name="Tripathy S."/>
        </authorList>
    </citation>
    <scope>NUCLEOTIDE SEQUENCE [LARGE SCALE GENOMIC DNA]</scope>
    <source>
        <strain evidence="3 4">VB512170</strain>
    </source>
</reference>
<evidence type="ECO:0000313" key="3">
    <source>
        <dbReference type="EMBL" id="NEU72238.1"/>
    </source>
</evidence>
<dbReference type="Proteomes" id="UP000031549">
    <property type="component" value="Unassembled WGS sequence"/>
</dbReference>
<keyword evidence="4" id="KW-1185">Reference proteome</keyword>
<dbReference type="InterPro" id="IPR051267">
    <property type="entry name" value="STEAP_metalloreductase"/>
</dbReference>
<dbReference type="SUPFAM" id="SSF51735">
    <property type="entry name" value="NAD(P)-binding Rossmann-fold domains"/>
    <property type="match status" value="1"/>
</dbReference>
<keyword evidence="1" id="KW-0560">Oxidoreductase</keyword>